<evidence type="ECO:0000313" key="3">
    <source>
        <dbReference type="Proteomes" id="UP000248340"/>
    </source>
</evidence>
<gene>
    <name evidence="2" type="ORF">BO82DRAFT_156603</name>
</gene>
<accession>A0A319CS90</accession>
<evidence type="ECO:0000259" key="1">
    <source>
        <dbReference type="Pfam" id="PF24494"/>
    </source>
</evidence>
<dbReference type="OrthoDB" id="4346121at2759"/>
<evidence type="ECO:0000313" key="2">
    <source>
        <dbReference type="EMBL" id="PYH78428.1"/>
    </source>
</evidence>
<dbReference type="Pfam" id="PF24494">
    <property type="entry name" value="DUF7587"/>
    <property type="match status" value="1"/>
</dbReference>
<dbReference type="InterPro" id="IPR056009">
    <property type="entry name" value="DUF7587"/>
</dbReference>
<proteinExistence type="predicted"/>
<feature type="domain" description="DUF7587" evidence="1">
    <location>
        <begin position="118"/>
        <end position="270"/>
    </location>
</feature>
<organism evidence="2 3">
    <name type="scientific">Aspergillus uvarum CBS 121591</name>
    <dbReference type="NCBI Taxonomy" id="1448315"/>
    <lineage>
        <taxon>Eukaryota</taxon>
        <taxon>Fungi</taxon>
        <taxon>Dikarya</taxon>
        <taxon>Ascomycota</taxon>
        <taxon>Pezizomycotina</taxon>
        <taxon>Eurotiomycetes</taxon>
        <taxon>Eurotiomycetidae</taxon>
        <taxon>Eurotiales</taxon>
        <taxon>Aspergillaceae</taxon>
        <taxon>Aspergillus</taxon>
        <taxon>Aspergillus subgen. Circumdati</taxon>
    </lineage>
</organism>
<dbReference type="EMBL" id="KZ821729">
    <property type="protein sequence ID" value="PYH78428.1"/>
    <property type="molecule type" value="Genomic_DNA"/>
</dbReference>
<name>A0A319CS90_9EURO</name>
<dbReference type="GeneID" id="37132949"/>
<protein>
    <recommendedName>
        <fullName evidence="1">DUF7587 domain-containing protein</fullName>
    </recommendedName>
</protein>
<dbReference type="AlphaFoldDB" id="A0A319CS90"/>
<keyword evidence="3" id="KW-1185">Reference proteome</keyword>
<dbReference type="VEuPathDB" id="FungiDB:BO82DRAFT_156603"/>
<dbReference type="RefSeq" id="XP_025488628.1">
    <property type="nucleotide sequence ID" value="XM_025630208.1"/>
</dbReference>
<sequence>MNRKSITMKPIIKQKWLGTSINYSKNFSTDSMTSSLLLTLSCFLTSPDTVEGLHCQRDNHIYNNTGDGLTFSEKKRNIENRLADADLTLPMDRGILKRLNKKVLGQSFDRLIRPELDTPSVFYRAFQPTSHSRYDPDLGFRSSKQPLTIPCHHEGTLCDSRLVGEEVLRVHCERSQPSDLIAMSDSPARILKIVAGWGYSDKQRGSIAVINMSKLLAFKVLFNRTTTLAKECRVGLWAENRDTGLQWANNNYWVAYRWIPVECIEFFISVATLERVCESHNIEQFDHAKRLSLEELQNAKWNN</sequence>
<dbReference type="Proteomes" id="UP000248340">
    <property type="component" value="Unassembled WGS sequence"/>
</dbReference>
<reference evidence="2 3" key="1">
    <citation type="submission" date="2016-12" db="EMBL/GenBank/DDBJ databases">
        <title>The genomes of Aspergillus section Nigri reveals drivers in fungal speciation.</title>
        <authorList>
            <consortium name="DOE Joint Genome Institute"/>
            <person name="Vesth T.C."/>
            <person name="Nybo J."/>
            <person name="Theobald S."/>
            <person name="Brandl J."/>
            <person name="Frisvad J.C."/>
            <person name="Nielsen K.F."/>
            <person name="Lyhne E.K."/>
            <person name="Kogle M.E."/>
            <person name="Kuo A."/>
            <person name="Riley R."/>
            <person name="Clum A."/>
            <person name="Nolan M."/>
            <person name="Lipzen A."/>
            <person name="Salamov A."/>
            <person name="Henrissat B."/>
            <person name="Wiebenga A."/>
            <person name="De Vries R.P."/>
            <person name="Grigoriev I.V."/>
            <person name="Mortensen U.H."/>
            <person name="Andersen M.R."/>
            <person name="Baker S.E."/>
        </authorList>
    </citation>
    <scope>NUCLEOTIDE SEQUENCE [LARGE SCALE GENOMIC DNA]</scope>
    <source>
        <strain evidence="2 3">CBS 121591</strain>
    </source>
</reference>